<dbReference type="GO" id="GO:0019877">
    <property type="term" value="P:diaminopimelate biosynthetic process"/>
    <property type="evidence" value="ECO:0007669"/>
    <property type="project" value="UniProtKB-UniRule"/>
</dbReference>
<dbReference type="SUPFAM" id="SSF51569">
    <property type="entry name" value="Aldolase"/>
    <property type="match status" value="1"/>
</dbReference>
<dbReference type="InterPro" id="IPR002220">
    <property type="entry name" value="DapA-like"/>
</dbReference>
<comment type="subcellular location">
    <subcellularLocation>
        <location evidence="12">Cytoplasm</location>
    </subcellularLocation>
</comment>
<dbReference type="GO" id="GO:0008840">
    <property type="term" value="F:4-hydroxy-tetrahydrodipicolinate synthase activity"/>
    <property type="evidence" value="ECO:0007669"/>
    <property type="project" value="UniProtKB-UniRule"/>
</dbReference>
<protein>
    <recommendedName>
        <fullName evidence="4 12">4-hydroxy-tetrahydrodipicolinate synthase</fullName>
        <shortName evidence="12">HTPA synthase</shortName>
        <ecNumber evidence="4 12">4.3.3.7</ecNumber>
    </recommendedName>
</protein>
<evidence type="ECO:0000256" key="1">
    <source>
        <dbReference type="ARBA" id="ARBA00003294"/>
    </source>
</evidence>
<feature type="binding site" evidence="12 14">
    <location>
        <position position="47"/>
    </location>
    <ligand>
        <name>pyruvate</name>
        <dbReference type="ChEBI" id="CHEBI:15361"/>
    </ligand>
</feature>
<keyword evidence="8 12" id="KW-0457">Lysine biosynthesis</keyword>
<dbReference type="PRINTS" id="PR00146">
    <property type="entry name" value="DHPICSNTHASE"/>
</dbReference>
<dbReference type="Proteomes" id="UP001198163">
    <property type="component" value="Unassembled WGS sequence"/>
</dbReference>
<evidence type="ECO:0000256" key="12">
    <source>
        <dbReference type="HAMAP-Rule" id="MF_00418"/>
    </source>
</evidence>
<comment type="caution">
    <text evidence="12">Was originally thought to be a dihydrodipicolinate synthase (DHDPS), catalyzing the condensation of (S)-aspartate-beta-semialdehyde [(S)-ASA] and pyruvate to dihydrodipicolinate (DHDP). However, it was shown in E.coli that the product of the enzymatic reaction is not dihydrodipicolinate but in fact (4S)-4-hydroxy-2,3,4,5-tetrahydro-(2S)-dipicolinic acid (HTPA), and that the consecutive dehydration reaction leading to DHDP is not spontaneous but catalyzed by DapB.</text>
</comment>
<proteinExistence type="inferred from homology"/>
<gene>
    <name evidence="12 15" type="primary">dapA</name>
    <name evidence="15" type="ORF">K7J14_11205</name>
</gene>
<dbReference type="NCBIfam" id="TIGR00674">
    <property type="entry name" value="dapA"/>
    <property type="match status" value="1"/>
</dbReference>
<evidence type="ECO:0000256" key="9">
    <source>
        <dbReference type="ARBA" id="ARBA00023239"/>
    </source>
</evidence>
<name>A0AAE3JLZ8_9SPIR</name>
<evidence type="ECO:0000256" key="10">
    <source>
        <dbReference type="ARBA" id="ARBA00023270"/>
    </source>
</evidence>
<evidence type="ECO:0000313" key="15">
    <source>
        <dbReference type="EMBL" id="MCD1655259.1"/>
    </source>
</evidence>
<keyword evidence="16" id="KW-1185">Reference proteome</keyword>
<keyword evidence="7 12" id="KW-0220">Diaminopimelate biosynthesis</keyword>
<evidence type="ECO:0000256" key="13">
    <source>
        <dbReference type="PIRNR" id="PIRNR001365"/>
    </source>
</evidence>
<evidence type="ECO:0000256" key="8">
    <source>
        <dbReference type="ARBA" id="ARBA00023154"/>
    </source>
</evidence>
<feature type="site" description="Part of a proton relay during catalysis" evidence="12">
    <location>
        <position position="46"/>
    </location>
</feature>
<comment type="subunit">
    <text evidence="12">Homotetramer; dimer of dimers.</text>
</comment>
<feature type="active site" description="Proton donor/acceptor" evidence="12">
    <location>
        <position position="134"/>
    </location>
</feature>
<evidence type="ECO:0000256" key="6">
    <source>
        <dbReference type="ARBA" id="ARBA00022605"/>
    </source>
</evidence>
<dbReference type="RefSeq" id="WP_230756181.1">
    <property type="nucleotide sequence ID" value="NZ_JAINWA010000003.1"/>
</dbReference>
<dbReference type="SMART" id="SM01130">
    <property type="entry name" value="DHDPS"/>
    <property type="match status" value="1"/>
</dbReference>
<comment type="caution">
    <text evidence="12">Lacks conserved residue(s) required for the propagation of feature annotation.</text>
</comment>
<keyword evidence="6 12" id="KW-0028">Amino-acid biosynthesis</keyword>
<evidence type="ECO:0000256" key="4">
    <source>
        <dbReference type="ARBA" id="ARBA00012086"/>
    </source>
</evidence>
<comment type="similarity">
    <text evidence="3 12 13">Belongs to the DapA family.</text>
</comment>
<evidence type="ECO:0000256" key="3">
    <source>
        <dbReference type="ARBA" id="ARBA00007592"/>
    </source>
</evidence>
<dbReference type="PIRSF" id="PIRSF001365">
    <property type="entry name" value="DHDPS"/>
    <property type="match status" value="1"/>
</dbReference>
<keyword evidence="5 12" id="KW-0963">Cytoplasm</keyword>
<dbReference type="EC" id="4.3.3.7" evidence="4 12"/>
<comment type="catalytic activity">
    <reaction evidence="11 12">
        <text>L-aspartate 4-semialdehyde + pyruvate = (2S,4S)-4-hydroxy-2,3,4,5-tetrahydrodipicolinate + H2O + H(+)</text>
        <dbReference type="Rhea" id="RHEA:34171"/>
        <dbReference type="ChEBI" id="CHEBI:15361"/>
        <dbReference type="ChEBI" id="CHEBI:15377"/>
        <dbReference type="ChEBI" id="CHEBI:15378"/>
        <dbReference type="ChEBI" id="CHEBI:67139"/>
        <dbReference type="ChEBI" id="CHEBI:537519"/>
        <dbReference type="EC" id="4.3.3.7"/>
    </reaction>
</comment>
<keyword evidence="10 12" id="KW-0704">Schiff base</keyword>
<dbReference type="PANTHER" id="PTHR12128">
    <property type="entry name" value="DIHYDRODIPICOLINATE SYNTHASE"/>
    <property type="match status" value="1"/>
</dbReference>
<dbReference type="EMBL" id="JAINWA010000003">
    <property type="protein sequence ID" value="MCD1655259.1"/>
    <property type="molecule type" value="Genomic_DNA"/>
</dbReference>
<feature type="binding site" evidence="12 14">
    <location>
        <position position="207"/>
    </location>
    <ligand>
        <name>pyruvate</name>
        <dbReference type="ChEBI" id="CHEBI:15361"/>
    </ligand>
</feature>
<dbReference type="Pfam" id="PF00701">
    <property type="entry name" value="DHDPS"/>
    <property type="match status" value="1"/>
</dbReference>
<comment type="function">
    <text evidence="1 12">Catalyzes the condensation of (S)-aspartate-beta-semialdehyde [(S)-ASA] and pyruvate to 4-hydroxy-tetrahydrodipicolinate (HTPA).</text>
</comment>
<accession>A0AAE3JLZ8</accession>
<dbReference type="AlphaFoldDB" id="A0AAE3JLZ8"/>
<dbReference type="GO" id="GO:0005829">
    <property type="term" value="C:cytosol"/>
    <property type="evidence" value="ECO:0007669"/>
    <property type="project" value="TreeGrafter"/>
</dbReference>
<dbReference type="CDD" id="cd00950">
    <property type="entry name" value="DHDPS"/>
    <property type="match status" value="1"/>
</dbReference>
<feature type="site" description="Part of a proton relay during catalysis" evidence="12">
    <location>
        <position position="109"/>
    </location>
</feature>
<evidence type="ECO:0000256" key="5">
    <source>
        <dbReference type="ARBA" id="ARBA00022490"/>
    </source>
</evidence>
<dbReference type="GO" id="GO:0009089">
    <property type="term" value="P:lysine biosynthetic process via diaminopimelate"/>
    <property type="evidence" value="ECO:0007669"/>
    <property type="project" value="UniProtKB-UniRule"/>
</dbReference>
<dbReference type="HAMAP" id="MF_00418">
    <property type="entry name" value="DapA"/>
    <property type="match status" value="1"/>
</dbReference>
<evidence type="ECO:0000256" key="2">
    <source>
        <dbReference type="ARBA" id="ARBA00005120"/>
    </source>
</evidence>
<reference evidence="15" key="1">
    <citation type="submission" date="2021-08" db="EMBL/GenBank/DDBJ databases">
        <title>Comparative analyses of Brucepasteria parasyntrophica and Teretinema zuelzerae.</title>
        <authorList>
            <person name="Song Y."/>
            <person name="Brune A."/>
        </authorList>
    </citation>
    <scope>NUCLEOTIDE SEQUENCE</scope>
    <source>
        <strain evidence="15">DSM 1903</strain>
    </source>
</reference>
<comment type="caution">
    <text evidence="15">The sequence shown here is derived from an EMBL/GenBank/DDBJ whole genome shotgun (WGS) entry which is preliminary data.</text>
</comment>
<dbReference type="InterPro" id="IPR005263">
    <property type="entry name" value="DapA"/>
</dbReference>
<evidence type="ECO:0000256" key="11">
    <source>
        <dbReference type="ARBA" id="ARBA00047836"/>
    </source>
</evidence>
<sequence>MMKLRGAFTALVTPMKEDGSVDFEGFRDLVRFQLKSGISGIVPLGTTGETPTLDESEEETLIDIAMEEAKGKVPVIVGAGSNNTRDAVKYVKRAKQKGADYALVVTPYYNKPNDEGIFLHFAACAEVGLPIIVYNIAGRTGKNISTALLARIAELPNIAGVNEASGDINQMMEVIETIARKKPGFSVLSGDDALTLPLAALGGDGVISVVSNIAPAEVTALATAAVNGDMEKARTLHYKLLPAFKAAFVETNPVPIKAVMNMKGLPAGSLRLPLAPLDPANAPKLRAAFQAAGIL</sequence>
<keyword evidence="9 12" id="KW-0456">Lyase</keyword>
<evidence type="ECO:0000256" key="14">
    <source>
        <dbReference type="PIRSR" id="PIRSR001365-2"/>
    </source>
</evidence>
<dbReference type="InterPro" id="IPR013785">
    <property type="entry name" value="Aldolase_TIM"/>
</dbReference>
<organism evidence="15 16">
    <name type="scientific">Teretinema zuelzerae</name>
    <dbReference type="NCBI Taxonomy" id="156"/>
    <lineage>
        <taxon>Bacteria</taxon>
        <taxon>Pseudomonadati</taxon>
        <taxon>Spirochaetota</taxon>
        <taxon>Spirochaetia</taxon>
        <taxon>Spirochaetales</taxon>
        <taxon>Treponemataceae</taxon>
        <taxon>Teretinema</taxon>
    </lineage>
</organism>
<dbReference type="PANTHER" id="PTHR12128:SF66">
    <property type="entry name" value="4-HYDROXY-2-OXOGLUTARATE ALDOLASE, MITOCHONDRIAL"/>
    <property type="match status" value="1"/>
</dbReference>
<comment type="pathway">
    <text evidence="2 12">Amino-acid biosynthesis; L-lysine biosynthesis via DAP pathway; (S)-tetrahydrodipicolinate from L-aspartate: step 3/4.</text>
</comment>
<dbReference type="Gene3D" id="3.20.20.70">
    <property type="entry name" value="Aldolase class I"/>
    <property type="match status" value="1"/>
</dbReference>
<evidence type="ECO:0000256" key="7">
    <source>
        <dbReference type="ARBA" id="ARBA00022915"/>
    </source>
</evidence>
<evidence type="ECO:0000313" key="16">
    <source>
        <dbReference type="Proteomes" id="UP001198163"/>
    </source>
</evidence>